<dbReference type="InterPro" id="IPR000276">
    <property type="entry name" value="GPCR_Rhodpsn"/>
</dbReference>
<organism evidence="10 11">
    <name type="scientific">Syphacia muris</name>
    <dbReference type="NCBI Taxonomy" id="451379"/>
    <lineage>
        <taxon>Eukaryota</taxon>
        <taxon>Metazoa</taxon>
        <taxon>Ecdysozoa</taxon>
        <taxon>Nematoda</taxon>
        <taxon>Chromadorea</taxon>
        <taxon>Rhabditida</taxon>
        <taxon>Spirurina</taxon>
        <taxon>Oxyuridomorpha</taxon>
        <taxon>Oxyuroidea</taxon>
        <taxon>Oxyuridae</taxon>
        <taxon>Syphacia</taxon>
    </lineage>
</organism>
<keyword evidence="3 8" id="KW-1133">Transmembrane helix</keyword>
<keyword evidence="6" id="KW-0675">Receptor</keyword>
<evidence type="ECO:0000256" key="4">
    <source>
        <dbReference type="ARBA" id="ARBA00023040"/>
    </source>
</evidence>
<reference evidence="11" key="1">
    <citation type="submission" date="2017-02" db="UniProtKB">
        <authorList>
            <consortium name="WormBaseParasite"/>
        </authorList>
    </citation>
    <scope>IDENTIFICATION</scope>
</reference>
<evidence type="ECO:0000313" key="11">
    <source>
        <dbReference type="WBParaSite" id="SMUV_0001106501-mRNA-1"/>
    </source>
</evidence>
<dbReference type="Gene3D" id="1.20.1070.10">
    <property type="entry name" value="Rhodopsin 7-helix transmembrane proteins"/>
    <property type="match status" value="1"/>
</dbReference>
<evidence type="ECO:0000256" key="1">
    <source>
        <dbReference type="ARBA" id="ARBA00004141"/>
    </source>
</evidence>
<dbReference type="WBParaSite" id="SMUV_0001106501-mRNA-1">
    <property type="protein sequence ID" value="SMUV_0001106501-mRNA-1"/>
    <property type="gene ID" value="SMUV_0001106501"/>
</dbReference>
<dbReference type="Pfam" id="PF00001">
    <property type="entry name" value="7tm_1"/>
    <property type="match status" value="1"/>
</dbReference>
<dbReference type="PANTHER" id="PTHR45695">
    <property type="entry name" value="LEUCOKININ RECEPTOR-RELATED"/>
    <property type="match status" value="1"/>
</dbReference>
<protein>
    <submittedName>
        <fullName evidence="11">G_PROTEIN_RECEP_F1_2 domain-containing protein</fullName>
    </submittedName>
</protein>
<feature type="transmembrane region" description="Helical" evidence="8">
    <location>
        <begin position="157"/>
        <end position="182"/>
    </location>
</feature>
<evidence type="ECO:0000256" key="6">
    <source>
        <dbReference type="ARBA" id="ARBA00023170"/>
    </source>
</evidence>
<dbReference type="InterPro" id="IPR017452">
    <property type="entry name" value="GPCR_Rhodpsn_7TM"/>
</dbReference>
<evidence type="ECO:0000256" key="7">
    <source>
        <dbReference type="ARBA" id="ARBA00023224"/>
    </source>
</evidence>
<keyword evidence="7" id="KW-0807">Transducer</keyword>
<dbReference type="AlphaFoldDB" id="A0A0N5B1B3"/>
<dbReference type="PANTHER" id="PTHR45695:SF9">
    <property type="entry name" value="LEUCOKININ RECEPTOR"/>
    <property type="match status" value="1"/>
</dbReference>
<dbReference type="STRING" id="451379.A0A0N5B1B3"/>
<evidence type="ECO:0000256" key="8">
    <source>
        <dbReference type="SAM" id="Phobius"/>
    </source>
</evidence>
<keyword evidence="4" id="KW-0297">G-protein coupled receptor</keyword>
<sequence length="184" mass="21278">MDYDSDEDASCYTVQESSFDYEEFDWENLTAADCNCSNLLHRYLSVCNGVCEPLALKHSDSSEVIILGLLYLCVFLVGTIGNALVIFVVNRFRRMRTVTNIFLAALSTADLCLIWICVPIMVKSYTFFSLLCLVKFKLNYCLRFVKFMSYAWFMGRFACYSVHYVQQFTCFCSVLTMTMISFER</sequence>
<proteinExistence type="predicted"/>
<keyword evidence="10" id="KW-1185">Reference proteome</keyword>
<evidence type="ECO:0000259" key="9">
    <source>
        <dbReference type="PROSITE" id="PS50262"/>
    </source>
</evidence>
<feature type="transmembrane region" description="Helical" evidence="8">
    <location>
        <begin position="64"/>
        <end position="89"/>
    </location>
</feature>
<accession>A0A0N5B1B3</accession>
<evidence type="ECO:0000256" key="2">
    <source>
        <dbReference type="ARBA" id="ARBA00022692"/>
    </source>
</evidence>
<dbReference type="GO" id="GO:0004930">
    <property type="term" value="F:G protein-coupled receptor activity"/>
    <property type="evidence" value="ECO:0007669"/>
    <property type="project" value="UniProtKB-KW"/>
</dbReference>
<dbReference type="PROSITE" id="PS50262">
    <property type="entry name" value="G_PROTEIN_RECEP_F1_2"/>
    <property type="match status" value="1"/>
</dbReference>
<dbReference type="Proteomes" id="UP000046393">
    <property type="component" value="Unplaced"/>
</dbReference>
<evidence type="ECO:0000256" key="3">
    <source>
        <dbReference type="ARBA" id="ARBA00022989"/>
    </source>
</evidence>
<dbReference type="SUPFAM" id="SSF81321">
    <property type="entry name" value="Family A G protein-coupled receptor-like"/>
    <property type="match status" value="1"/>
</dbReference>
<keyword evidence="5 8" id="KW-0472">Membrane</keyword>
<keyword evidence="2 8" id="KW-0812">Transmembrane</keyword>
<dbReference type="PRINTS" id="PR00237">
    <property type="entry name" value="GPCRRHODOPSN"/>
</dbReference>
<name>A0A0N5B1B3_9BILA</name>
<comment type="subcellular location">
    <subcellularLocation>
        <location evidence="1">Membrane</location>
        <topology evidence="1">Multi-pass membrane protein</topology>
    </subcellularLocation>
</comment>
<evidence type="ECO:0000313" key="10">
    <source>
        <dbReference type="Proteomes" id="UP000046393"/>
    </source>
</evidence>
<dbReference type="GO" id="GO:0005886">
    <property type="term" value="C:plasma membrane"/>
    <property type="evidence" value="ECO:0007669"/>
    <property type="project" value="TreeGrafter"/>
</dbReference>
<evidence type="ECO:0000256" key="5">
    <source>
        <dbReference type="ARBA" id="ARBA00023136"/>
    </source>
</evidence>
<feature type="domain" description="G-protein coupled receptors family 1 profile" evidence="9">
    <location>
        <begin position="81"/>
        <end position="184"/>
    </location>
</feature>
<feature type="transmembrane region" description="Helical" evidence="8">
    <location>
        <begin position="101"/>
        <end position="121"/>
    </location>
</feature>